<keyword evidence="2" id="KW-1185">Reference proteome</keyword>
<dbReference type="EMBL" id="JANPWB010000010">
    <property type="protein sequence ID" value="KAJ1139375.1"/>
    <property type="molecule type" value="Genomic_DNA"/>
</dbReference>
<dbReference type="Proteomes" id="UP001066276">
    <property type="component" value="Chromosome 6"/>
</dbReference>
<evidence type="ECO:0008006" key="3">
    <source>
        <dbReference type="Google" id="ProtNLM"/>
    </source>
</evidence>
<gene>
    <name evidence="1" type="ORF">NDU88_005749</name>
</gene>
<evidence type="ECO:0000313" key="2">
    <source>
        <dbReference type="Proteomes" id="UP001066276"/>
    </source>
</evidence>
<sequence length="251" mass="28648">MLINRIHVAAALPSSPLEYTKTGTPHLSSKNQENGTGAREFRSILLTSFLMVFKEARLYPLDLAIGFGKVVISIKDNNISTFIGIFYDDITVGFQMFYRCYMITVNIGSREFRSILLTSFLMVFKEARLYPLDLAIGFGKVVISIKDNNISTFIGLFYDDITVGSQMFYRRYMITVNIGSREFRSILLTSFLMVFKEARLYPLDLAIGFGKVVISIKDNNISTFIGLFYDDITVGSQMFYRRYMITVNIGR</sequence>
<evidence type="ECO:0000313" key="1">
    <source>
        <dbReference type="EMBL" id="KAJ1139375.1"/>
    </source>
</evidence>
<organism evidence="1 2">
    <name type="scientific">Pleurodeles waltl</name>
    <name type="common">Iberian ribbed newt</name>
    <dbReference type="NCBI Taxonomy" id="8319"/>
    <lineage>
        <taxon>Eukaryota</taxon>
        <taxon>Metazoa</taxon>
        <taxon>Chordata</taxon>
        <taxon>Craniata</taxon>
        <taxon>Vertebrata</taxon>
        <taxon>Euteleostomi</taxon>
        <taxon>Amphibia</taxon>
        <taxon>Batrachia</taxon>
        <taxon>Caudata</taxon>
        <taxon>Salamandroidea</taxon>
        <taxon>Salamandridae</taxon>
        <taxon>Pleurodelinae</taxon>
        <taxon>Pleurodeles</taxon>
    </lineage>
</organism>
<proteinExistence type="predicted"/>
<dbReference type="AlphaFoldDB" id="A0AAV7QJT5"/>
<accession>A0AAV7QJT5</accession>
<name>A0AAV7QJT5_PLEWA</name>
<reference evidence="1" key="1">
    <citation type="journal article" date="2022" name="bioRxiv">
        <title>Sequencing and chromosome-scale assembly of the giantPleurodeles waltlgenome.</title>
        <authorList>
            <person name="Brown T."/>
            <person name="Elewa A."/>
            <person name="Iarovenko S."/>
            <person name="Subramanian E."/>
            <person name="Araus A.J."/>
            <person name="Petzold A."/>
            <person name="Susuki M."/>
            <person name="Suzuki K.-i.T."/>
            <person name="Hayashi T."/>
            <person name="Toyoda A."/>
            <person name="Oliveira C."/>
            <person name="Osipova E."/>
            <person name="Leigh N.D."/>
            <person name="Simon A."/>
            <person name="Yun M.H."/>
        </authorList>
    </citation>
    <scope>NUCLEOTIDE SEQUENCE</scope>
    <source>
        <strain evidence="1">20211129_DDA</strain>
        <tissue evidence="1">Liver</tissue>
    </source>
</reference>
<protein>
    <recommendedName>
        <fullName evidence="3">Reverse transcriptase domain-containing protein</fullName>
    </recommendedName>
</protein>
<comment type="caution">
    <text evidence="1">The sequence shown here is derived from an EMBL/GenBank/DDBJ whole genome shotgun (WGS) entry which is preliminary data.</text>
</comment>